<keyword evidence="3" id="KW-1185">Reference proteome</keyword>
<dbReference type="Proteomes" id="UP000030686">
    <property type="component" value="Unassembled WGS sequence"/>
</dbReference>
<evidence type="ECO:0000313" key="3">
    <source>
        <dbReference type="Proteomes" id="UP000030686"/>
    </source>
</evidence>
<organism evidence="2 3">
    <name type="scientific">Penicillium roqueforti (strain FM164)</name>
    <dbReference type="NCBI Taxonomy" id="1365484"/>
    <lineage>
        <taxon>Eukaryota</taxon>
        <taxon>Fungi</taxon>
        <taxon>Dikarya</taxon>
        <taxon>Ascomycota</taxon>
        <taxon>Pezizomycotina</taxon>
        <taxon>Eurotiomycetes</taxon>
        <taxon>Eurotiomycetidae</taxon>
        <taxon>Eurotiales</taxon>
        <taxon>Aspergillaceae</taxon>
        <taxon>Penicillium</taxon>
    </lineage>
</organism>
<name>W6QCR5_PENRF</name>
<feature type="compositionally biased region" description="Polar residues" evidence="1">
    <location>
        <begin position="39"/>
        <end position="65"/>
    </location>
</feature>
<evidence type="ECO:0000313" key="2">
    <source>
        <dbReference type="EMBL" id="CDM34498.1"/>
    </source>
</evidence>
<evidence type="ECO:0000256" key="1">
    <source>
        <dbReference type="SAM" id="MobiDB-lite"/>
    </source>
</evidence>
<protein>
    <submittedName>
        <fullName evidence="2">Genomic scaffold, ProqFM164S03</fullName>
    </submittedName>
</protein>
<feature type="region of interest" description="Disordered" evidence="1">
    <location>
        <begin position="14"/>
        <end position="71"/>
    </location>
</feature>
<dbReference type="AlphaFoldDB" id="W6QCR5"/>
<sequence length="71" mass="7907">MLRPNDPALMALLSTNTSTLIDPKTNESTEHSQHKPHTRSNFPSLNLGQDVNAELTQNVDASKYQTSRDID</sequence>
<feature type="compositionally biased region" description="Basic and acidic residues" evidence="1">
    <location>
        <begin position="24"/>
        <end position="33"/>
    </location>
</feature>
<accession>W6QCR5</accession>
<dbReference type="EMBL" id="HG792017">
    <property type="protein sequence ID" value="CDM34498.1"/>
    <property type="molecule type" value="Genomic_DNA"/>
</dbReference>
<gene>
    <name evidence="2" type="ORF">PROQFM164_S03g001222</name>
</gene>
<reference evidence="2" key="1">
    <citation type="journal article" date="2014" name="Nat. Commun.">
        <title>Multiple recent horizontal transfers of a large genomic region in cheese making fungi.</title>
        <authorList>
            <person name="Cheeseman K."/>
            <person name="Ropars J."/>
            <person name="Renault P."/>
            <person name="Dupont J."/>
            <person name="Gouzy J."/>
            <person name="Branca A."/>
            <person name="Abraham A.L."/>
            <person name="Ceppi M."/>
            <person name="Conseiller E."/>
            <person name="Debuchy R."/>
            <person name="Malagnac F."/>
            <person name="Goarin A."/>
            <person name="Silar P."/>
            <person name="Lacoste S."/>
            <person name="Sallet E."/>
            <person name="Bensimon A."/>
            <person name="Giraud T."/>
            <person name="Brygoo Y."/>
        </authorList>
    </citation>
    <scope>NUCLEOTIDE SEQUENCE [LARGE SCALE GENOMIC DNA]</scope>
    <source>
        <strain evidence="2">FM164</strain>
    </source>
</reference>
<proteinExistence type="predicted"/>